<comment type="similarity">
    <text evidence="4">Belongs to the TRAFAC class myosin-kinesin ATPase superfamily. Kinesin family.</text>
</comment>
<dbReference type="SUPFAM" id="SSF52540">
    <property type="entry name" value="P-loop containing nucleoside triphosphate hydrolases"/>
    <property type="match status" value="1"/>
</dbReference>
<evidence type="ECO:0000313" key="8">
    <source>
        <dbReference type="Proteomes" id="UP000815325"/>
    </source>
</evidence>
<accession>A0ABQ7H5P3</accession>
<dbReference type="InterPro" id="IPR019821">
    <property type="entry name" value="Kinesin_motor_CS"/>
</dbReference>
<comment type="caution">
    <text evidence="7">The sequence shown here is derived from an EMBL/GenBank/DDBJ whole genome shotgun (WGS) entry which is preliminary data.</text>
</comment>
<dbReference type="GO" id="GO:0016787">
    <property type="term" value="F:hydrolase activity"/>
    <property type="evidence" value="ECO:0007669"/>
    <property type="project" value="UniProtKB-KW"/>
</dbReference>
<feature type="domain" description="Kinesin motor" evidence="6">
    <location>
        <begin position="1"/>
        <end position="163"/>
    </location>
</feature>
<dbReference type="Proteomes" id="UP000815325">
    <property type="component" value="Unassembled WGS sequence"/>
</dbReference>
<dbReference type="PROSITE" id="PS50067">
    <property type="entry name" value="KINESIN_MOTOR_2"/>
    <property type="match status" value="1"/>
</dbReference>
<sequence length="235" mass="25039">MYVPGQTMEAVREVKEVAEVMQKAKKNRSTFATNMNEHSSRSHLVLSLFVTAHSKSGGTKMRGKLHLIDLAGSERVGRSGAQGDRLKEAQNINKSLSALGDVIQALQHRSGHIPFRNSKLTRLLEDSLGASSKCVLVVNVSPAAENVPETKCSLEFASRARKVDLGRAKQSIETHSAGHNDSTPTTPMAPIPPRGGSSSSLSSLSQGLKSSSNSMSSMKGEGRSKLPRPGSAAPR</sequence>
<dbReference type="PANTHER" id="PTHR47972">
    <property type="entry name" value="KINESIN-LIKE PROTEIN KLP-3"/>
    <property type="match status" value="1"/>
</dbReference>
<keyword evidence="7" id="KW-0378">Hydrolase</keyword>
<reference evidence="7" key="1">
    <citation type="submission" date="2017-08" db="EMBL/GenBank/DDBJ databases">
        <authorList>
            <person name="Polle J.E."/>
            <person name="Barry K."/>
            <person name="Cushman J."/>
            <person name="Schmutz J."/>
            <person name="Tran D."/>
            <person name="Hathwaick L.T."/>
            <person name="Yim W.C."/>
            <person name="Jenkins J."/>
            <person name="Mckie-Krisberg Z.M."/>
            <person name="Prochnik S."/>
            <person name="Lindquist E."/>
            <person name="Dockter R.B."/>
            <person name="Adam C."/>
            <person name="Molina H."/>
            <person name="Bunkerborg J."/>
            <person name="Jin E."/>
            <person name="Buchheim M."/>
            <person name="Magnuson J."/>
        </authorList>
    </citation>
    <scope>NUCLEOTIDE SEQUENCE</scope>
    <source>
        <strain evidence="7">CCAP 19/18</strain>
    </source>
</reference>
<gene>
    <name evidence="7" type="ORF">DUNSADRAFT_8845</name>
</gene>
<evidence type="ECO:0000256" key="3">
    <source>
        <dbReference type="ARBA" id="ARBA00023175"/>
    </source>
</evidence>
<keyword evidence="3" id="KW-0505">Motor protein</keyword>
<dbReference type="InterPro" id="IPR027640">
    <property type="entry name" value="Kinesin-like_fam"/>
</dbReference>
<keyword evidence="8" id="KW-1185">Reference proteome</keyword>
<dbReference type="EMBL" id="MU069467">
    <property type="protein sequence ID" value="KAF5842158.1"/>
    <property type="molecule type" value="Genomic_DNA"/>
</dbReference>
<evidence type="ECO:0000256" key="1">
    <source>
        <dbReference type="ARBA" id="ARBA00022741"/>
    </source>
</evidence>
<dbReference type="SMART" id="SM00129">
    <property type="entry name" value="KISc"/>
    <property type="match status" value="1"/>
</dbReference>
<comment type="caution">
    <text evidence="4">Lacks conserved residue(s) required for the propagation of feature annotation.</text>
</comment>
<dbReference type="Pfam" id="PF00225">
    <property type="entry name" value="Kinesin"/>
    <property type="match status" value="1"/>
</dbReference>
<dbReference type="PROSITE" id="PS00411">
    <property type="entry name" value="KINESIN_MOTOR_1"/>
    <property type="match status" value="1"/>
</dbReference>
<dbReference type="Gene3D" id="3.40.850.10">
    <property type="entry name" value="Kinesin motor domain"/>
    <property type="match status" value="1"/>
</dbReference>
<protein>
    <submittedName>
        <fullName evidence="7">P-loop containing nucleoside triphosphate hydrolase protein</fullName>
    </submittedName>
</protein>
<dbReference type="InterPro" id="IPR027417">
    <property type="entry name" value="P-loop_NTPase"/>
</dbReference>
<evidence type="ECO:0000256" key="2">
    <source>
        <dbReference type="ARBA" id="ARBA00022840"/>
    </source>
</evidence>
<name>A0ABQ7H5P3_DUNSA</name>
<dbReference type="InterPro" id="IPR036961">
    <property type="entry name" value="Kinesin_motor_dom_sf"/>
</dbReference>
<proteinExistence type="inferred from homology"/>
<feature type="region of interest" description="Disordered" evidence="5">
    <location>
        <begin position="172"/>
        <end position="235"/>
    </location>
</feature>
<keyword evidence="2" id="KW-0067">ATP-binding</keyword>
<evidence type="ECO:0000256" key="4">
    <source>
        <dbReference type="PROSITE-ProRule" id="PRU00283"/>
    </source>
</evidence>
<evidence type="ECO:0000256" key="5">
    <source>
        <dbReference type="SAM" id="MobiDB-lite"/>
    </source>
</evidence>
<dbReference type="InterPro" id="IPR001752">
    <property type="entry name" value="Kinesin_motor_dom"/>
</dbReference>
<dbReference type="PRINTS" id="PR00380">
    <property type="entry name" value="KINESINHEAVY"/>
</dbReference>
<organism evidence="7 8">
    <name type="scientific">Dunaliella salina</name>
    <name type="common">Green alga</name>
    <name type="synonym">Protococcus salinus</name>
    <dbReference type="NCBI Taxonomy" id="3046"/>
    <lineage>
        <taxon>Eukaryota</taxon>
        <taxon>Viridiplantae</taxon>
        <taxon>Chlorophyta</taxon>
        <taxon>core chlorophytes</taxon>
        <taxon>Chlorophyceae</taxon>
        <taxon>CS clade</taxon>
        <taxon>Chlamydomonadales</taxon>
        <taxon>Dunaliellaceae</taxon>
        <taxon>Dunaliella</taxon>
    </lineage>
</organism>
<dbReference type="PANTHER" id="PTHR47972:SF28">
    <property type="entry name" value="KINESIN-LIKE PROTEIN KLP-3"/>
    <property type="match status" value="1"/>
</dbReference>
<feature type="compositionally biased region" description="Low complexity" evidence="5">
    <location>
        <begin position="195"/>
        <end position="217"/>
    </location>
</feature>
<evidence type="ECO:0000259" key="6">
    <source>
        <dbReference type="PROSITE" id="PS50067"/>
    </source>
</evidence>
<evidence type="ECO:0000313" key="7">
    <source>
        <dbReference type="EMBL" id="KAF5842158.1"/>
    </source>
</evidence>
<keyword evidence="1" id="KW-0547">Nucleotide-binding</keyword>